<dbReference type="Pfam" id="PF04828">
    <property type="entry name" value="GFA"/>
    <property type="match status" value="1"/>
</dbReference>
<dbReference type="InterPro" id="IPR052355">
    <property type="entry name" value="CENP-V-like"/>
</dbReference>
<dbReference type="PANTHER" id="PTHR28620:SF1">
    <property type="entry name" value="CENP-V_GFA DOMAIN-CONTAINING PROTEIN"/>
    <property type="match status" value="1"/>
</dbReference>
<dbReference type="InterPro" id="IPR006913">
    <property type="entry name" value="CENP-V/GFA"/>
</dbReference>
<reference evidence="5" key="1">
    <citation type="submission" date="2020-04" db="EMBL/GenBank/DDBJ databases">
        <title>Description of Shewanella salipaludis sp. nov., isolated from a salt marsh.</title>
        <authorList>
            <person name="Park S."/>
            <person name="Yoon J.-H."/>
        </authorList>
    </citation>
    <scope>NUCLEOTIDE SEQUENCE</scope>
    <source>
        <strain evidence="5">SHSM-M6</strain>
    </source>
</reference>
<comment type="similarity">
    <text evidence="1">Belongs to the Gfa family.</text>
</comment>
<evidence type="ECO:0000259" key="4">
    <source>
        <dbReference type="PROSITE" id="PS51891"/>
    </source>
</evidence>
<sequence>MPINLTDVDGVKIQPKHKATCHCGAVEFELSLPEGLVDVRRCDCSLCRRRGAIVASVPLVGINILKGGEHLKLYQFNTKTAKHYFCSNCGIYTHHQRRSNPSQYGFNVACLEGVNPLKINDIPTYDGVKHPADRK</sequence>
<dbReference type="RefSeq" id="WP_169565242.1">
    <property type="nucleotide sequence ID" value="NZ_JAAXYH010000013.1"/>
</dbReference>
<evidence type="ECO:0000256" key="1">
    <source>
        <dbReference type="ARBA" id="ARBA00005495"/>
    </source>
</evidence>
<dbReference type="GO" id="GO:0016846">
    <property type="term" value="F:carbon-sulfur lyase activity"/>
    <property type="evidence" value="ECO:0007669"/>
    <property type="project" value="InterPro"/>
</dbReference>
<dbReference type="EMBL" id="JAAXYH010000013">
    <property type="protein sequence ID" value="NMH66512.1"/>
    <property type="molecule type" value="Genomic_DNA"/>
</dbReference>
<keyword evidence="6" id="KW-1185">Reference proteome</keyword>
<feature type="domain" description="CENP-V/GFA" evidence="4">
    <location>
        <begin position="17"/>
        <end position="126"/>
    </location>
</feature>
<evidence type="ECO:0000256" key="2">
    <source>
        <dbReference type="ARBA" id="ARBA00022723"/>
    </source>
</evidence>
<dbReference type="Gene3D" id="2.170.150.70">
    <property type="match status" value="1"/>
</dbReference>
<organism evidence="5 6">
    <name type="scientific">Shewanella salipaludis</name>
    <dbReference type="NCBI Taxonomy" id="2723052"/>
    <lineage>
        <taxon>Bacteria</taxon>
        <taxon>Pseudomonadati</taxon>
        <taxon>Pseudomonadota</taxon>
        <taxon>Gammaproteobacteria</taxon>
        <taxon>Alteromonadales</taxon>
        <taxon>Shewanellaceae</taxon>
        <taxon>Shewanella</taxon>
    </lineage>
</organism>
<accession>A0A972G1D2</accession>
<comment type="caution">
    <text evidence="5">The sequence shown here is derived from an EMBL/GenBank/DDBJ whole genome shotgun (WGS) entry which is preliminary data.</text>
</comment>
<dbReference type="PROSITE" id="PS51891">
    <property type="entry name" value="CENP_V_GFA"/>
    <property type="match status" value="1"/>
</dbReference>
<proteinExistence type="inferred from homology"/>
<evidence type="ECO:0000256" key="3">
    <source>
        <dbReference type="ARBA" id="ARBA00022833"/>
    </source>
</evidence>
<keyword evidence="3" id="KW-0862">Zinc</keyword>
<protein>
    <submittedName>
        <fullName evidence="5">GFA family protein</fullName>
    </submittedName>
</protein>
<keyword evidence="2" id="KW-0479">Metal-binding</keyword>
<gene>
    <name evidence="5" type="ORF">HC757_15235</name>
</gene>
<dbReference type="SUPFAM" id="SSF51316">
    <property type="entry name" value="Mss4-like"/>
    <property type="match status" value="1"/>
</dbReference>
<dbReference type="PANTHER" id="PTHR28620">
    <property type="entry name" value="CENTROMERE PROTEIN V"/>
    <property type="match status" value="1"/>
</dbReference>
<name>A0A972G1D2_9GAMM</name>
<dbReference type="InterPro" id="IPR011057">
    <property type="entry name" value="Mss4-like_sf"/>
</dbReference>
<evidence type="ECO:0000313" key="5">
    <source>
        <dbReference type="EMBL" id="NMH66512.1"/>
    </source>
</evidence>
<evidence type="ECO:0000313" key="6">
    <source>
        <dbReference type="Proteomes" id="UP000737113"/>
    </source>
</evidence>
<dbReference type="GO" id="GO:0046872">
    <property type="term" value="F:metal ion binding"/>
    <property type="evidence" value="ECO:0007669"/>
    <property type="project" value="UniProtKB-KW"/>
</dbReference>
<dbReference type="Proteomes" id="UP000737113">
    <property type="component" value="Unassembled WGS sequence"/>
</dbReference>
<dbReference type="AlphaFoldDB" id="A0A972G1D2"/>